<comment type="subcellular location">
    <subcellularLocation>
        <location evidence="1">Membrane</location>
    </subcellularLocation>
</comment>
<dbReference type="GO" id="GO:0004888">
    <property type="term" value="F:transmembrane signaling receptor activity"/>
    <property type="evidence" value="ECO:0007669"/>
    <property type="project" value="TreeGrafter"/>
</dbReference>
<gene>
    <name evidence="8" type="ORF">CR105_21355</name>
</gene>
<evidence type="ECO:0000259" key="7">
    <source>
        <dbReference type="PROSITE" id="PS50885"/>
    </source>
</evidence>
<dbReference type="SMART" id="SM00283">
    <property type="entry name" value="MA"/>
    <property type="match status" value="1"/>
</dbReference>
<dbReference type="InterPro" id="IPR003660">
    <property type="entry name" value="HAMP_dom"/>
</dbReference>
<organism evidence="8 9">
    <name type="scientific">Massilia eurypsychrophila</name>
    <dbReference type="NCBI Taxonomy" id="1485217"/>
    <lineage>
        <taxon>Bacteria</taxon>
        <taxon>Pseudomonadati</taxon>
        <taxon>Pseudomonadota</taxon>
        <taxon>Betaproteobacteria</taxon>
        <taxon>Burkholderiales</taxon>
        <taxon>Oxalobacteraceae</taxon>
        <taxon>Telluria group</taxon>
        <taxon>Massilia</taxon>
    </lineage>
</organism>
<evidence type="ECO:0000313" key="8">
    <source>
        <dbReference type="EMBL" id="PIL42916.1"/>
    </source>
</evidence>
<dbReference type="InterPro" id="IPR024478">
    <property type="entry name" value="HlyB_4HB_MCP"/>
</dbReference>
<dbReference type="PROSITE" id="PS50885">
    <property type="entry name" value="HAMP"/>
    <property type="match status" value="1"/>
</dbReference>
<dbReference type="PANTHER" id="PTHR43531">
    <property type="entry name" value="PROTEIN ICFG"/>
    <property type="match status" value="1"/>
</dbReference>
<feature type="transmembrane region" description="Helical" evidence="5">
    <location>
        <begin position="12"/>
        <end position="32"/>
    </location>
</feature>
<dbReference type="SMART" id="SM00304">
    <property type="entry name" value="HAMP"/>
    <property type="match status" value="1"/>
</dbReference>
<keyword evidence="5" id="KW-0812">Transmembrane</keyword>
<evidence type="ECO:0000256" key="2">
    <source>
        <dbReference type="ARBA" id="ARBA00022481"/>
    </source>
</evidence>
<dbReference type="Pfam" id="PF00015">
    <property type="entry name" value="MCPsignal"/>
    <property type="match status" value="1"/>
</dbReference>
<sequence>MKITRFNTGARVMLSFAVVLLIMATMTAVALWRLQAADDTTSSLVREKLAKRQLTSEVLALSRLNGTRVAAIARSDSLEVTDYFQAQLAGGEKAQIALEAQLAALAPDTAEQGLLADAAAARSAYVAARTQLFKLKDMGRTQDVATLADGALETSFKRHAGALESLLAYQAQQAAMVATESGRQFTASKFLMLGLGVFALVAGAVLASALTRSIVKPLRAAVAQIVRVAGGDLTAAGASARTDEIGQLLAALGEMTARLAATVAQVRGGALAMDVASAEIATGNADLSSRTEKQAGALEETASSMEELTAAVRQNSAHAGEANQLALHASAVADKGGKAVADVVDTMAAISGFAAKIVDITGVIDAIAFQTNLLALNAAVEAARAGEQGRGFAVVAGEVRNLAQRSSVAAREIKTLIGDSVAQIDSGRRLTQAAGNTMDEIVRSVGRVTAIIGAISASSMEQEAGIEQINSAIVDMDAVTQQNAALVEQAAASTEALHDQAAELSALVGYFRLEETPAAGLLVPMLELTGQSCRSAVSGPRTRTSYAGYVTA</sequence>
<feature type="domain" description="Methyl-accepting transducer" evidence="6">
    <location>
        <begin position="269"/>
        <end position="498"/>
    </location>
</feature>
<dbReference type="RefSeq" id="WP_099791985.1">
    <property type="nucleotide sequence ID" value="NZ_JBHLYV010000018.1"/>
</dbReference>
<evidence type="ECO:0000256" key="1">
    <source>
        <dbReference type="ARBA" id="ARBA00004370"/>
    </source>
</evidence>
<evidence type="ECO:0000259" key="6">
    <source>
        <dbReference type="PROSITE" id="PS50111"/>
    </source>
</evidence>
<dbReference type="Pfam" id="PF00672">
    <property type="entry name" value="HAMP"/>
    <property type="match status" value="1"/>
</dbReference>
<dbReference type="PROSITE" id="PS50111">
    <property type="entry name" value="CHEMOTAXIS_TRANSDUC_2"/>
    <property type="match status" value="1"/>
</dbReference>
<dbReference type="FunFam" id="1.10.287.950:FF:000001">
    <property type="entry name" value="Methyl-accepting chemotaxis sensory transducer"/>
    <property type="match status" value="1"/>
</dbReference>
<evidence type="ECO:0000256" key="4">
    <source>
        <dbReference type="PROSITE-ProRule" id="PRU00284"/>
    </source>
</evidence>
<dbReference type="GO" id="GO:0005886">
    <property type="term" value="C:plasma membrane"/>
    <property type="evidence" value="ECO:0007669"/>
    <property type="project" value="TreeGrafter"/>
</dbReference>
<dbReference type="EMBL" id="PDOC01000018">
    <property type="protein sequence ID" value="PIL42916.1"/>
    <property type="molecule type" value="Genomic_DNA"/>
</dbReference>
<evidence type="ECO:0000256" key="3">
    <source>
        <dbReference type="ARBA" id="ARBA00029447"/>
    </source>
</evidence>
<proteinExistence type="inferred from homology"/>
<evidence type="ECO:0000256" key="5">
    <source>
        <dbReference type="SAM" id="Phobius"/>
    </source>
</evidence>
<dbReference type="OrthoDB" id="5441488at2"/>
<accession>A0A2G8TA31</accession>
<dbReference type="CDD" id="cd11386">
    <property type="entry name" value="MCP_signal"/>
    <property type="match status" value="1"/>
</dbReference>
<feature type="domain" description="HAMP" evidence="7">
    <location>
        <begin position="212"/>
        <end position="264"/>
    </location>
</feature>
<keyword evidence="2" id="KW-0488">Methylation</keyword>
<protein>
    <submittedName>
        <fullName evidence="8">Methyl-accepting chemotaxis protein</fullName>
    </submittedName>
</protein>
<dbReference type="AlphaFoldDB" id="A0A2G8TA31"/>
<dbReference type="PANTHER" id="PTHR43531:SF14">
    <property type="entry name" value="METHYL-ACCEPTING CHEMOTAXIS PROTEIN I-RELATED"/>
    <property type="match status" value="1"/>
</dbReference>
<evidence type="ECO:0000313" key="9">
    <source>
        <dbReference type="Proteomes" id="UP000230390"/>
    </source>
</evidence>
<keyword evidence="4" id="KW-0807">Transducer</keyword>
<comment type="similarity">
    <text evidence="3">Belongs to the methyl-accepting chemotaxis (MCP) protein family.</text>
</comment>
<dbReference type="GO" id="GO:0007165">
    <property type="term" value="P:signal transduction"/>
    <property type="evidence" value="ECO:0007669"/>
    <property type="project" value="UniProtKB-KW"/>
</dbReference>
<keyword evidence="5" id="KW-1133">Transmembrane helix</keyword>
<dbReference type="Proteomes" id="UP000230390">
    <property type="component" value="Unassembled WGS sequence"/>
</dbReference>
<dbReference type="CDD" id="cd06225">
    <property type="entry name" value="HAMP"/>
    <property type="match status" value="1"/>
</dbReference>
<dbReference type="InterPro" id="IPR004089">
    <property type="entry name" value="MCPsignal_dom"/>
</dbReference>
<name>A0A2G8TA31_9BURK</name>
<keyword evidence="5" id="KW-0472">Membrane</keyword>
<dbReference type="GO" id="GO:0006935">
    <property type="term" value="P:chemotaxis"/>
    <property type="evidence" value="ECO:0007669"/>
    <property type="project" value="TreeGrafter"/>
</dbReference>
<dbReference type="InterPro" id="IPR051310">
    <property type="entry name" value="MCP_chemotaxis"/>
</dbReference>
<feature type="transmembrane region" description="Helical" evidence="5">
    <location>
        <begin position="190"/>
        <end position="210"/>
    </location>
</feature>
<dbReference type="Pfam" id="PF12729">
    <property type="entry name" value="4HB_MCP_1"/>
    <property type="match status" value="1"/>
</dbReference>
<reference evidence="8 9" key="1">
    <citation type="submission" date="2017-10" db="EMBL/GenBank/DDBJ databases">
        <title>Massilia psychrophilum sp. nov., a novel purple-pigmented bacterium isolated from Tianshan glacier, Xinjiang Municipality, China.</title>
        <authorList>
            <person name="Wang H."/>
        </authorList>
    </citation>
    <scope>NUCLEOTIDE SEQUENCE [LARGE SCALE GENOMIC DNA]</scope>
    <source>
        <strain evidence="8 9">JCM 30074</strain>
    </source>
</reference>
<comment type="caution">
    <text evidence="8">The sequence shown here is derived from an EMBL/GenBank/DDBJ whole genome shotgun (WGS) entry which is preliminary data.</text>
</comment>
<dbReference type="SUPFAM" id="SSF58104">
    <property type="entry name" value="Methyl-accepting chemotaxis protein (MCP) signaling domain"/>
    <property type="match status" value="1"/>
</dbReference>
<dbReference type="Gene3D" id="1.10.287.950">
    <property type="entry name" value="Methyl-accepting chemotaxis protein"/>
    <property type="match status" value="1"/>
</dbReference>
<keyword evidence="9" id="KW-1185">Reference proteome</keyword>